<dbReference type="SUPFAM" id="SSF52266">
    <property type="entry name" value="SGNH hydrolase"/>
    <property type="match status" value="1"/>
</dbReference>
<dbReference type="InterPro" id="IPR036514">
    <property type="entry name" value="SGNH_hydro_sf"/>
</dbReference>
<keyword evidence="2" id="KW-0472">Membrane</keyword>
<comment type="caution">
    <text evidence="3">The sequence shown here is derived from an EMBL/GenBank/DDBJ whole genome shotgun (WGS) entry which is preliminary data.</text>
</comment>
<dbReference type="PANTHER" id="PTHR22835">
    <property type="entry name" value="ZINC FINGER FYVE DOMAIN CONTAINING PROTEIN"/>
    <property type="match status" value="1"/>
</dbReference>
<evidence type="ECO:0000313" key="3">
    <source>
        <dbReference type="EMBL" id="MFB2837496.1"/>
    </source>
</evidence>
<keyword evidence="2" id="KW-1133">Transmembrane helix</keyword>
<name>A0ABV4WS21_9CYAN</name>
<dbReference type="CDD" id="cd01846">
    <property type="entry name" value="fatty_acyltransferase_like"/>
    <property type="match status" value="1"/>
</dbReference>
<evidence type="ECO:0000313" key="4">
    <source>
        <dbReference type="Proteomes" id="UP001576780"/>
    </source>
</evidence>
<gene>
    <name evidence="3" type="ORF">ACE1CA_23455</name>
</gene>
<protein>
    <submittedName>
        <fullName evidence="3">SGNH/GDSL hydrolase family protein</fullName>
    </submittedName>
</protein>
<organism evidence="3 4">
    <name type="scientific">Floridaenema evergladense BLCC-F167</name>
    <dbReference type="NCBI Taxonomy" id="3153639"/>
    <lineage>
        <taxon>Bacteria</taxon>
        <taxon>Bacillati</taxon>
        <taxon>Cyanobacteriota</taxon>
        <taxon>Cyanophyceae</taxon>
        <taxon>Oscillatoriophycideae</taxon>
        <taxon>Aerosakkonematales</taxon>
        <taxon>Aerosakkonemataceae</taxon>
        <taxon>Floridanema</taxon>
        <taxon>Floridanema evergladense</taxon>
    </lineage>
</organism>
<evidence type="ECO:0000256" key="2">
    <source>
        <dbReference type="SAM" id="Phobius"/>
    </source>
</evidence>
<dbReference type="Pfam" id="PF00657">
    <property type="entry name" value="Lipase_GDSL"/>
    <property type="match status" value="1"/>
</dbReference>
<dbReference type="Proteomes" id="UP001576780">
    <property type="component" value="Unassembled WGS sequence"/>
</dbReference>
<dbReference type="InterPro" id="IPR001087">
    <property type="entry name" value="GDSL"/>
</dbReference>
<sequence length="324" mass="35429">MSIKKWWLAIAGFTIGVVIILGSFNPLSAQNSPQIYVFGDSLSDIGNVYKATNGNSPPSPPYFKGRYSNGPVWVEYLASKLKLTSNLDNNFAYGGAKTGDSQQLPPGVLAQIQRFKTKNSAANPKALYVIWAGANDYLGGATDTTVPINNLATAVKRLLEMGAKNIIVVNLPDLGKLPATHTTERAKSLKSLTQSHNSRLTASLESLRQKFANINIRYIDVNALFNQVYTAPGKYGFNNVTQPCLREGVVCDRPNEYLFWDGIHPSTAAHKLLVQLASSQLKSTPKSATNSSTKLALPLSILIFTVLAVSLIMWKRRKRIRNSS</sequence>
<accession>A0ABV4WS21</accession>
<dbReference type="GO" id="GO:0016787">
    <property type="term" value="F:hydrolase activity"/>
    <property type="evidence" value="ECO:0007669"/>
    <property type="project" value="UniProtKB-KW"/>
</dbReference>
<dbReference type="Gene3D" id="3.40.50.1110">
    <property type="entry name" value="SGNH hydrolase"/>
    <property type="match status" value="1"/>
</dbReference>
<keyword evidence="2" id="KW-0812">Transmembrane</keyword>
<reference evidence="3 4" key="1">
    <citation type="submission" date="2024-09" db="EMBL/GenBank/DDBJ databases">
        <title>Floridaenema gen nov. (Aerosakkonemataceae, Aerosakkonematales ord. nov., Cyanobacteria) from benthic tropical and subtropical fresh waters, with the description of four new species.</title>
        <authorList>
            <person name="Moretto J.A."/>
            <person name="Berthold D.E."/>
            <person name="Lefler F.W."/>
            <person name="Huang I.-S."/>
            <person name="Laughinghouse H. IV."/>
        </authorList>
    </citation>
    <scope>NUCLEOTIDE SEQUENCE [LARGE SCALE GENOMIC DNA]</scope>
    <source>
        <strain evidence="3 4">BLCC-F167</strain>
    </source>
</reference>
<evidence type="ECO:0000256" key="1">
    <source>
        <dbReference type="ARBA" id="ARBA00008668"/>
    </source>
</evidence>
<dbReference type="RefSeq" id="WP_413279842.1">
    <property type="nucleotide sequence ID" value="NZ_JBHFNT010000215.1"/>
</dbReference>
<keyword evidence="4" id="KW-1185">Reference proteome</keyword>
<feature type="transmembrane region" description="Helical" evidence="2">
    <location>
        <begin position="295"/>
        <end position="314"/>
    </location>
</feature>
<keyword evidence="3" id="KW-0378">Hydrolase</keyword>
<proteinExistence type="inferred from homology"/>
<dbReference type="EMBL" id="JBHFNT010000215">
    <property type="protein sequence ID" value="MFB2837496.1"/>
    <property type="molecule type" value="Genomic_DNA"/>
</dbReference>
<dbReference type="PANTHER" id="PTHR22835:SF659">
    <property type="entry name" value="GDSL LIPASE_ACYLHYDROLASE, PUTATIVE (AFU_ORTHOLOGUE AFUA_2G00510)-RELATED"/>
    <property type="match status" value="1"/>
</dbReference>
<comment type="similarity">
    <text evidence="1">Belongs to the 'GDSL' lipolytic enzyme family.</text>
</comment>